<protein>
    <recommendedName>
        <fullName evidence="1">TniQ domain-containing protein</fullName>
    </recommendedName>
</protein>
<gene>
    <name evidence="2" type="ORF">KGMB01110_21770</name>
</gene>
<name>A0A391P233_9FIRM</name>
<dbReference type="Proteomes" id="UP000265643">
    <property type="component" value="Unassembled WGS sequence"/>
</dbReference>
<proteinExistence type="predicted"/>
<feature type="domain" description="TniQ" evidence="1">
    <location>
        <begin position="4"/>
        <end position="157"/>
    </location>
</feature>
<dbReference type="InterPro" id="IPR009492">
    <property type="entry name" value="TniQ"/>
</dbReference>
<accession>A0A391P233</accession>
<reference evidence="3" key="1">
    <citation type="submission" date="2018-09" db="EMBL/GenBank/DDBJ databases">
        <title>Draft Genome Sequence of Mediterraneibacter sp. KCTC 15684.</title>
        <authorList>
            <person name="Kim J.S."/>
            <person name="Han K.I."/>
            <person name="Suh M.K."/>
            <person name="Lee K.C."/>
            <person name="Eom M.K."/>
            <person name="Lee J.H."/>
            <person name="Park S.H."/>
            <person name="Kang S.W."/>
            <person name="Park J.E."/>
            <person name="Oh B.S."/>
            <person name="Yu S.Y."/>
            <person name="Choi S.H."/>
            <person name="Lee D.H."/>
            <person name="Yoon H."/>
            <person name="Kim B."/>
            <person name="Yang S.J."/>
            <person name="Lee J.S."/>
        </authorList>
    </citation>
    <scope>NUCLEOTIDE SEQUENCE [LARGE SCALE GENOMIC DNA]</scope>
    <source>
        <strain evidence="3">KCTC 15684</strain>
    </source>
</reference>
<evidence type="ECO:0000313" key="3">
    <source>
        <dbReference type="Proteomes" id="UP000265643"/>
    </source>
</evidence>
<dbReference type="Pfam" id="PF06527">
    <property type="entry name" value="TniQ"/>
    <property type="match status" value="1"/>
</dbReference>
<dbReference type="AlphaFoldDB" id="A0A391P233"/>
<evidence type="ECO:0000259" key="1">
    <source>
        <dbReference type="Pfam" id="PF06527"/>
    </source>
</evidence>
<organism evidence="2 3">
    <name type="scientific">Mediterraneibacter butyricigenes</name>
    <dbReference type="NCBI Taxonomy" id="2316025"/>
    <lineage>
        <taxon>Bacteria</taxon>
        <taxon>Bacillati</taxon>
        <taxon>Bacillota</taxon>
        <taxon>Clostridia</taxon>
        <taxon>Lachnospirales</taxon>
        <taxon>Lachnospiraceae</taxon>
        <taxon>Mediterraneibacter</taxon>
    </lineage>
</organism>
<comment type="caution">
    <text evidence="2">The sequence shown here is derived from an EMBL/GenBank/DDBJ whole genome shotgun (WGS) entry which is preliminary data.</text>
</comment>
<evidence type="ECO:0000313" key="2">
    <source>
        <dbReference type="EMBL" id="GCA67741.1"/>
    </source>
</evidence>
<dbReference type="RefSeq" id="WP_119298397.1">
    <property type="nucleotide sequence ID" value="NZ_BHGK01000001.1"/>
</dbReference>
<keyword evidence="3" id="KW-1185">Reference proteome</keyword>
<dbReference type="EMBL" id="BHGK01000001">
    <property type="protein sequence ID" value="GCA67741.1"/>
    <property type="molecule type" value="Genomic_DNA"/>
</dbReference>
<sequence>MISYFPGLYPDELFYSVVSRYFVHIYPSYILAIEDLCKTKTSRIDMEFGLQSLNSDIKNFLEQVYGLKNILLHNTMFPQYAKFETVERRDLAAQVMLTGEGDIHSALIFPKNKSGSRYLRYCPLCFEKDRNEFGEAYWHRTHQIRGINVCGTHGCYLHDSNIEINSKSSPRLWVADDIVVDSSVNYASDKEIQFTDYVVKIIQSPIPRDQPQISDWLISKLEGTEYITARGKRKYVTKLHSDMQEYYKQFGLSGIEQQYQVVKLFTGANNNFLDICKLAFFLKIPIEELMNPKLPEKSQTERFNEKVEQLYKEGLGCHCIARKVGSCPSTALKANRIKEKAPHDYAVRKGIAKKNWNAMDVEMLPKVKELCEKIYTGGDDRPKRVTAFAITKAMSWPDKRLDYLPRCKELVQRYSMESMEEYWARECVFFYKILLEESTTITWRNLRDKTNLTRKNFERCKKYLSNYTDKVMAEMIRKLI</sequence>